<feature type="transmembrane region" description="Helical" evidence="1">
    <location>
        <begin position="253"/>
        <end position="273"/>
    </location>
</feature>
<feature type="transmembrane region" description="Helical" evidence="1">
    <location>
        <begin position="151"/>
        <end position="184"/>
    </location>
</feature>
<feature type="transmembrane region" description="Helical" evidence="1">
    <location>
        <begin position="36"/>
        <end position="55"/>
    </location>
</feature>
<feature type="transmembrane region" description="Helical" evidence="1">
    <location>
        <begin position="377"/>
        <end position="401"/>
    </location>
</feature>
<gene>
    <name evidence="2" type="ORF">E3C22_13290</name>
</gene>
<dbReference type="EMBL" id="SOZD01000004">
    <property type="protein sequence ID" value="TFF22116.1"/>
    <property type="molecule type" value="Genomic_DNA"/>
</dbReference>
<evidence type="ECO:0000256" key="1">
    <source>
        <dbReference type="SAM" id="Phobius"/>
    </source>
</evidence>
<proteinExistence type="predicted"/>
<sequence>MFREWLGLDVAAALAALGLVAFLIVATPFTPFSRKAFVAIGLVLAGLVVGFVDDWPAVLEKAIAQGAFIATFFAALASLRNPASASPAIERCGQYLASQPPGKRYLALTIGGHLFALILNYGSITLLGGLTEAIAGKEPNPEIREIRNRRMLLAVQRGLCASLCWSPLAFATAITTSVIAGASWGGMAPYAILFAVVFLFVGWALDTLYKPKLSGPRPVRSKPIGSVRDLAPLVLLLVLLFAAVGTLEYLTGLAITAIVMLFVPLVSIGWIAYESGNQGETMRRLKRLAFAELPSYRSELVLLIMAGVIGALGAALIQPLTAGQSLDLSGLPVWLVLVAPVWIIPLLGQLGMNPILSVSMLAPLLPPADALGIPANLLVAAITAGWALAGATSPFTATTLLIGRLGHTSALHVGLVWNRAFTLWVGLAISAMLLVFAALL</sequence>
<keyword evidence="1" id="KW-0472">Membrane</keyword>
<feature type="transmembrane region" description="Helical" evidence="1">
    <location>
        <begin position="105"/>
        <end position="130"/>
    </location>
</feature>
<name>A0A4Y8RI76_9HYPH</name>
<feature type="transmembrane region" description="Helical" evidence="1">
    <location>
        <begin position="300"/>
        <end position="321"/>
    </location>
</feature>
<evidence type="ECO:0000313" key="3">
    <source>
        <dbReference type="Proteomes" id="UP000298179"/>
    </source>
</evidence>
<dbReference type="Proteomes" id="UP000298179">
    <property type="component" value="Unassembled WGS sequence"/>
</dbReference>
<accession>A0A4Y8RI76</accession>
<comment type="caution">
    <text evidence="2">The sequence shown here is derived from an EMBL/GenBank/DDBJ whole genome shotgun (WGS) entry which is preliminary data.</text>
</comment>
<keyword evidence="3" id="KW-1185">Reference proteome</keyword>
<dbReference type="OrthoDB" id="7832851at2"/>
<feature type="transmembrane region" description="Helical" evidence="1">
    <location>
        <begin position="421"/>
        <end position="439"/>
    </location>
</feature>
<feature type="transmembrane region" description="Helical" evidence="1">
    <location>
        <begin position="333"/>
        <end position="356"/>
    </location>
</feature>
<feature type="transmembrane region" description="Helical" evidence="1">
    <location>
        <begin position="190"/>
        <end position="209"/>
    </location>
</feature>
<keyword evidence="1" id="KW-1133">Transmembrane helix</keyword>
<organism evidence="2 3">
    <name type="scientific">Jiella endophytica</name>
    <dbReference type="NCBI Taxonomy" id="2558362"/>
    <lineage>
        <taxon>Bacteria</taxon>
        <taxon>Pseudomonadati</taxon>
        <taxon>Pseudomonadota</taxon>
        <taxon>Alphaproteobacteria</taxon>
        <taxon>Hyphomicrobiales</taxon>
        <taxon>Aurantimonadaceae</taxon>
        <taxon>Jiella</taxon>
    </lineage>
</organism>
<feature type="transmembrane region" description="Helical" evidence="1">
    <location>
        <begin position="230"/>
        <end position="247"/>
    </location>
</feature>
<keyword evidence="1" id="KW-0812">Transmembrane</keyword>
<evidence type="ECO:0000313" key="2">
    <source>
        <dbReference type="EMBL" id="TFF22116.1"/>
    </source>
</evidence>
<protein>
    <submittedName>
        <fullName evidence="2">Uncharacterized protein</fullName>
    </submittedName>
</protein>
<reference evidence="2 3" key="1">
    <citation type="submission" date="2019-03" db="EMBL/GenBank/DDBJ databases">
        <title>Jiella endophytica sp. nov., a novel endophytic bacterium isolated from root of Ficus microcarpa Linn. f.</title>
        <authorList>
            <person name="Tuo L."/>
        </authorList>
    </citation>
    <scope>NUCLEOTIDE SEQUENCE [LARGE SCALE GENOMIC DNA]</scope>
    <source>
        <strain evidence="2 3">CBS5Q-3</strain>
    </source>
</reference>
<dbReference type="AlphaFoldDB" id="A0A4Y8RI76"/>